<keyword evidence="7" id="KW-0325">Glycoprotein</keyword>
<sequence>MHLFQQSFVPLCLLTLTSTTPLLTAAEPIPAVAISQREQHQQQQPNHDLILSPRARPNAPSGGYAPAQVTCPNEKPKLRLADGLSKRETDWLEKRRKETIQPMIDFLKRANVEGFDAEAYVKRVSSNGVRDLPNVAIAVSGGGYRALMNGAGFVAAADSRVSGTTGKGGIGGLLQSSTYLAGLSGGGWLVSSIYANNFSSVETLRNGRDGSSIWDFQNSIFAGPDLPGIFDSARYWRDVAKQVASKRDAGFDTSVTDYWGRALGYQLIDAPDGGPAYTFSSIALDEEFSNSRTPFPILVADGRAPGSKIVSLNATVYEFNPFEMGSWDPTVYGFAPMEYLGSNFSNGVVPANGKCVRGFDSLSYIYGTSSSLFNAFLLSNISAVEGVPEFLITAATNVLTNLDNNDNDIAQYEPNPFLGWNNRTNPTANSIELDLVDGGLDLQNIPLHPLIQPVREVDVIFAVDSSADTTYNWPNGTALRASWDRTFGSIANGTLFPPVPDQNTFVNLGLNNRPTFFGCDVKNFTLKAGQSVPPLLVYVPNAPYTANSNVSTFTPSYTTEERNNIIRNGFDAATQGNGTLDDKWTTCVACAVLSRSLVRTNTAVPDNCKQCFERYCWNGTYATAVVQGEYEPPFKVADGASTTENAATRAMGGAAGSLVVGLAALMLLV</sequence>
<dbReference type="GO" id="GO:0005829">
    <property type="term" value="C:cytosol"/>
    <property type="evidence" value="ECO:0007669"/>
    <property type="project" value="TreeGrafter"/>
</dbReference>
<dbReference type="GO" id="GO:0005783">
    <property type="term" value="C:endoplasmic reticulum"/>
    <property type="evidence" value="ECO:0007669"/>
    <property type="project" value="TreeGrafter"/>
</dbReference>
<evidence type="ECO:0000256" key="9">
    <source>
        <dbReference type="PROSITE-ProRule" id="PRU00555"/>
    </source>
</evidence>
<dbReference type="PANTHER" id="PTHR10728">
    <property type="entry name" value="CYTOSOLIC PHOSPHOLIPASE A2"/>
    <property type="match status" value="1"/>
</dbReference>
<gene>
    <name evidence="13" type="ORF">QBC35DRAFT_462839</name>
</gene>
<keyword evidence="3 10" id="KW-0732">Signal</keyword>
<evidence type="ECO:0000256" key="10">
    <source>
        <dbReference type="RuleBase" id="RU362103"/>
    </source>
</evidence>
<keyword evidence="14" id="KW-1185">Reference proteome</keyword>
<dbReference type="AlphaFoldDB" id="A0AAN6WXW9"/>
<evidence type="ECO:0000256" key="1">
    <source>
        <dbReference type="ARBA" id="ARBA00008780"/>
    </source>
</evidence>
<dbReference type="SUPFAM" id="SSF52151">
    <property type="entry name" value="FabD/lysophospholipase-like"/>
    <property type="match status" value="1"/>
</dbReference>
<evidence type="ECO:0000256" key="3">
    <source>
        <dbReference type="ARBA" id="ARBA00022729"/>
    </source>
</evidence>
<dbReference type="Proteomes" id="UP001302126">
    <property type="component" value="Unassembled WGS sequence"/>
</dbReference>
<organism evidence="13 14">
    <name type="scientific">Podospora australis</name>
    <dbReference type="NCBI Taxonomy" id="1536484"/>
    <lineage>
        <taxon>Eukaryota</taxon>
        <taxon>Fungi</taxon>
        <taxon>Dikarya</taxon>
        <taxon>Ascomycota</taxon>
        <taxon>Pezizomycotina</taxon>
        <taxon>Sordariomycetes</taxon>
        <taxon>Sordariomycetidae</taxon>
        <taxon>Sordariales</taxon>
        <taxon>Podosporaceae</taxon>
        <taxon>Podospora</taxon>
    </lineage>
</organism>
<comment type="similarity">
    <text evidence="1 10">Belongs to the lysophospholipase family.</text>
</comment>
<keyword evidence="5 9" id="KW-0442">Lipid degradation</keyword>
<feature type="chain" id="PRO_5042664482" description="Lysophospholipase" evidence="10">
    <location>
        <begin position="20"/>
        <end position="669"/>
    </location>
</feature>
<comment type="caution">
    <text evidence="13">The sequence shown here is derived from an EMBL/GenBank/DDBJ whole genome shotgun (WGS) entry which is preliminary data.</text>
</comment>
<dbReference type="Pfam" id="PF01735">
    <property type="entry name" value="PLA2_B"/>
    <property type="match status" value="1"/>
</dbReference>
<reference evidence="13" key="2">
    <citation type="submission" date="2023-05" db="EMBL/GenBank/DDBJ databases">
        <authorList>
            <consortium name="Lawrence Berkeley National Laboratory"/>
            <person name="Steindorff A."/>
            <person name="Hensen N."/>
            <person name="Bonometti L."/>
            <person name="Westerberg I."/>
            <person name="Brannstrom I.O."/>
            <person name="Guillou S."/>
            <person name="Cros-Aarteil S."/>
            <person name="Calhoun S."/>
            <person name="Haridas S."/>
            <person name="Kuo A."/>
            <person name="Mondo S."/>
            <person name="Pangilinan J."/>
            <person name="Riley R."/>
            <person name="Labutti K."/>
            <person name="Andreopoulos B."/>
            <person name="Lipzen A."/>
            <person name="Chen C."/>
            <person name="Yanf M."/>
            <person name="Daum C."/>
            <person name="Ng V."/>
            <person name="Clum A."/>
            <person name="Ohm R."/>
            <person name="Martin F."/>
            <person name="Silar P."/>
            <person name="Natvig D."/>
            <person name="Lalanne C."/>
            <person name="Gautier V."/>
            <person name="Ament-Velasquez S.L."/>
            <person name="Kruys A."/>
            <person name="Hutchinson M.I."/>
            <person name="Powell A.J."/>
            <person name="Barry K."/>
            <person name="Miller A.N."/>
            <person name="Grigoriev I.V."/>
            <person name="Debuchy R."/>
            <person name="Gladieux P."/>
            <person name="Thoren M.H."/>
            <person name="Johannesson H."/>
        </authorList>
    </citation>
    <scope>NUCLEOTIDE SEQUENCE</scope>
    <source>
        <strain evidence="13">PSN309</strain>
    </source>
</reference>
<dbReference type="CDD" id="cd07203">
    <property type="entry name" value="cPLA2_Fungal_PLB"/>
    <property type="match status" value="1"/>
</dbReference>
<evidence type="ECO:0000256" key="8">
    <source>
        <dbReference type="ARBA" id="ARBA00049531"/>
    </source>
</evidence>
<evidence type="ECO:0000313" key="13">
    <source>
        <dbReference type="EMBL" id="KAK4188507.1"/>
    </source>
</evidence>
<dbReference type="PROSITE" id="PS51210">
    <property type="entry name" value="PLA2C"/>
    <property type="match status" value="1"/>
</dbReference>
<dbReference type="FunFam" id="3.40.1090.10:FF:000010">
    <property type="entry name" value="Lysophospholipase"/>
    <property type="match status" value="1"/>
</dbReference>
<evidence type="ECO:0000256" key="4">
    <source>
        <dbReference type="ARBA" id="ARBA00022801"/>
    </source>
</evidence>
<dbReference type="InterPro" id="IPR002642">
    <property type="entry name" value="LysoPLipase_cat_dom"/>
</dbReference>
<reference evidence="13" key="1">
    <citation type="journal article" date="2023" name="Mol. Phylogenet. Evol.">
        <title>Genome-scale phylogeny and comparative genomics of the fungal order Sordariales.</title>
        <authorList>
            <person name="Hensen N."/>
            <person name="Bonometti L."/>
            <person name="Westerberg I."/>
            <person name="Brannstrom I.O."/>
            <person name="Guillou S."/>
            <person name="Cros-Aarteil S."/>
            <person name="Calhoun S."/>
            <person name="Haridas S."/>
            <person name="Kuo A."/>
            <person name="Mondo S."/>
            <person name="Pangilinan J."/>
            <person name="Riley R."/>
            <person name="LaButti K."/>
            <person name="Andreopoulos B."/>
            <person name="Lipzen A."/>
            <person name="Chen C."/>
            <person name="Yan M."/>
            <person name="Daum C."/>
            <person name="Ng V."/>
            <person name="Clum A."/>
            <person name="Steindorff A."/>
            <person name="Ohm R.A."/>
            <person name="Martin F."/>
            <person name="Silar P."/>
            <person name="Natvig D.O."/>
            <person name="Lalanne C."/>
            <person name="Gautier V."/>
            <person name="Ament-Velasquez S.L."/>
            <person name="Kruys A."/>
            <person name="Hutchinson M.I."/>
            <person name="Powell A.J."/>
            <person name="Barry K."/>
            <person name="Miller A.N."/>
            <person name="Grigoriev I.V."/>
            <person name="Debuchy R."/>
            <person name="Gladieux P."/>
            <person name="Hiltunen Thoren M."/>
            <person name="Johannesson H."/>
        </authorList>
    </citation>
    <scope>NUCLEOTIDE SEQUENCE</scope>
    <source>
        <strain evidence="13">PSN309</strain>
    </source>
</reference>
<protein>
    <recommendedName>
        <fullName evidence="2 10">Lysophospholipase</fullName>
        <ecNumber evidence="2 10">3.1.1.5</ecNumber>
    </recommendedName>
</protein>
<dbReference type="Gene3D" id="3.40.1090.10">
    <property type="entry name" value="Cytosolic phospholipase A2 catalytic domain"/>
    <property type="match status" value="1"/>
</dbReference>
<proteinExistence type="inferred from homology"/>
<evidence type="ECO:0000259" key="12">
    <source>
        <dbReference type="PROSITE" id="PS51210"/>
    </source>
</evidence>
<feature type="domain" description="PLA2c" evidence="12">
    <location>
        <begin position="70"/>
        <end position="622"/>
    </location>
</feature>
<evidence type="ECO:0000256" key="7">
    <source>
        <dbReference type="ARBA" id="ARBA00023180"/>
    </source>
</evidence>
<evidence type="ECO:0000313" key="14">
    <source>
        <dbReference type="Proteomes" id="UP001302126"/>
    </source>
</evidence>
<dbReference type="GO" id="GO:0004623">
    <property type="term" value="F:phospholipase A2 activity"/>
    <property type="evidence" value="ECO:0007669"/>
    <property type="project" value="TreeGrafter"/>
</dbReference>
<dbReference type="EMBL" id="MU864387">
    <property type="protein sequence ID" value="KAK4188507.1"/>
    <property type="molecule type" value="Genomic_DNA"/>
</dbReference>
<accession>A0AAN6WXW9</accession>
<dbReference type="EC" id="3.1.1.5" evidence="2 10"/>
<evidence type="ECO:0000256" key="6">
    <source>
        <dbReference type="ARBA" id="ARBA00023098"/>
    </source>
</evidence>
<dbReference type="PANTHER" id="PTHR10728:SF33">
    <property type="entry name" value="LYSOPHOSPHOLIPASE 1-RELATED"/>
    <property type="match status" value="1"/>
</dbReference>
<feature type="region of interest" description="Disordered" evidence="11">
    <location>
        <begin position="36"/>
        <end position="69"/>
    </location>
</feature>
<keyword evidence="4 9" id="KW-0378">Hydrolase</keyword>
<dbReference type="SMART" id="SM00022">
    <property type="entry name" value="PLAc"/>
    <property type="match status" value="1"/>
</dbReference>
<feature type="signal peptide" evidence="10">
    <location>
        <begin position="1"/>
        <end position="19"/>
    </location>
</feature>
<keyword evidence="6 9" id="KW-0443">Lipid metabolism</keyword>
<dbReference type="GO" id="GO:0004622">
    <property type="term" value="F:phosphatidylcholine lysophospholipase activity"/>
    <property type="evidence" value="ECO:0007669"/>
    <property type="project" value="UniProtKB-EC"/>
</dbReference>
<evidence type="ECO:0000256" key="2">
    <source>
        <dbReference type="ARBA" id="ARBA00013274"/>
    </source>
</evidence>
<evidence type="ECO:0000256" key="5">
    <source>
        <dbReference type="ARBA" id="ARBA00022963"/>
    </source>
</evidence>
<evidence type="ECO:0000256" key="11">
    <source>
        <dbReference type="SAM" id="MobiDB-lite"/>
    </source>
</evidence>
<name>A0AAN6WXW9_9PEZI</name>
<dbReference type="GO" id="GO:0046475">
    <property type="term" value="P:glycerophospholipid catabolic process"/>
    <property type="evidence" value="ECO:0007669"/>
    <property type="project" value="TreeGrafter"/>
</dbReference>
<comment type="catalytic activity">
    <reaction evidence="8 10">
        <text>a 1-acyl-sn-glycero-3-phosphocholine + H2O = sn-glycerol 3-phosphocholine + a fatty acid + H(+)</text>
        <dbReference type="Rhea" id="RHEA:15177"/>
        <dbReference type="ChEBI" id="CHEBI:15377"/>
        <dbReference type="ChEBI" id="CHEBI:15378"/>
        <dbReference type="ChEBI" id="CHEBI:16870"/>
        <dbReference type="ChEBI" id="CHEBI:28868"/>
        <dbReference type="ChEBI" id="CHEBI:58168"/>
        <dbReference type="EC" id="3.1.1.5"/>
    </reaction>
</comment>
<dbReference type="InterPro" id="IPR016035">
    <property type="entry name" value="Acyl_Trfase/lysoPLipase"/>
</dbReference>